<keyword evidence="1" id="KW-0812">Transmembrane</keyword>
<dbReference type="PATRIC" id="fig|1121448.10.peg.1433"/>
<dbReference type="Proteomes" id="UP000016587">
    <property type="component" value="Chromosome"/>
</dbReference>
<reference evidence="2 3" key="1">
    <citation type="journal article" date="2013" name="J. Bacteriol.">
        <title>Roles of HynAB and Ech, the only two hydrogenases found in the model sulfate reducer Desulfovibrio gigas.</title>
        <authorList>
            <person name="Morais-Silva F.O."/>
            <person name="Santos C.I."/>
            <person name="Rodrigues R."/>
            <person name="Pereira I.A."/>
            <person name="Rodrigues-Pousada C."/>
        </authorList>
    </citation>
    <scope>NUCLEOTIDE SEQUENCE [LARGE SCALE GENOMIC DNA]</scope>
    <source>
        <strain evidence="3">ATCC 19364 / DSM 1382 / NCIMB 9332 / VKM B-1759</strain>
    </source>
</reference>
<keyword evidence="1" id="KW-0472">Membrane</keyword>
<organism evidence="2 3">
    <name type="scientific">Megalodesulfovibrio gigas (strain ATCC 19364 / DSM 1382 / NCIMB 9332 / VKM B-1759)</name>
    <name type="common">Desulfovibrio gigas</name>
    <dbReference type="NCBI Taxonomy" id="1121448"/>
    <lineage>
        <taxon>Bacteria</taxon>
        <taxon>Pseudomonadati</taxon>
        <taxon>Thermodesulfobacteriota</taxon>
        <taxon>Desulfovibrionia</taxon>
        <taxon>Desulfovibrionales</taxon>
        <taxon>Desulfovibrionaceae</taxon>
        <taxon>Megalodesulfovibrio</taxon>
    </lineage>
</organism>
<reference evidence="3" key="2">
    <citation type="submission" date="2013-07" db="EMBL/GenBank/DDBJ databases">
        <authorList>
            <person name="Morais-Silva F.O."/>
            <person name="Rezende A.M."/>
            <person name="Pimentel C."/>
            <person name="Resende D.M."/>
            <person name="Santos C.I."/>
            <person name="Clemente C."/>
            <person name="de Oliveira L.M."/>
            <person name="da Silva S.M."/>
            <person name="Costa D.A."/>
            <person name="Varela-Raposo A."/>
            <person name="Horacio E.C.A."/>
            <person name="Matos M."/>
            <person name="Flores O."/>
            <person name="Ruiz J.C."/>
            <person name="Rodrigues-Pousada C."/>
        </authorList>
    </citation>
    <scope>NUCLEOTIDE SEQUENCE [LARGE SCALE GENOMIC DNA]</scope>
    <source>
        <strain evidence="3">ATCC 19364 / DSM 1382 / NCIMB 9332 / VKM B-1759</strain>
    </source>
</reference>
<evidence type="ECO:0000313" key="3">
    <source>
        <dbReference type="Proteomes" id="UP000016587"/>
    </source>
</evidence>
<feature type="transmembrane region" description="Helical" evidence="1">
    <location>
        <begin position="22"/>
        <end position="41"/>
    </location>
</feature>
<evidence type="ECO:0000313" key="2">
    <source>
        <dbReference type="EMBL" id="AGW13280.1"/>
    </source>
</evidence>
<gene>
    <name evidence="2" type="ORF">DGI_1435</name>
</gene>
<keyword evidence="1" id="KW-1133">Transmembrane helix</keyword>
<dbReference type="STRING" id="1121448.DGI_1435"/>
<dbReference type="HOGENOM" id="CLU_1710302_0_0_7"/>
<proteinExistence type="predicted"/>
<dbReference type="EMBL" id="CP006585">
    <property type="protein sequence ID" value="AGW13280.1"/>
    <property type="molecule type" value="Genomic_DNA"/>
</dbReference>
<dbReference type="RefSeq" id="WP_021760083.1">
    <property type="nucleotide sequence ID" value="NC_022444.1"/>
</dbReference>
<name>T2G9K9_MEGG1</name>
<protein>
    <submittedName>
        <fullName evidence="2">Uncharacterized protein</fullName>
    </submittedName>
</protein>
<dbReference type="KEGG" id="dgg:DGI_1435"/>
<evidence type="ECO:0000256" key="1">
    <source>
        <dbReference type="SAM" id="Phobius"/>
    </source>
</evidence>
<accession>T2G9K9</accession>
<keyword evidence="3" id="KW-1185">Reference proteome</keyword>
<sequence length="153" mass="16601">MPGRPDDPIPSAPSVAGARCRWVVWGCCLLTVIVGALWLHLPRPAGPWEANAQAGEAVLRQVMALRAQATRMLAHPDAASSAVAEFNALAPQLQALLVQIARRTDHPQTRAACQWLMPQVDMFERQTRDALAAARATEALTRRQAMHGQQPAS</sequence>
<dbReference type="AlphaFoldDB" id="T2G9K9"/>